<evidence type="ECO:0000256" key="2">
    <source>
        <dbReference type="SAM" id="Phobius"/>
    </source>
</evidence>
<keyword evidence="2" id="KW-0472">Membrane</keyword>
<feature type="domain" description="Cytochrome oxidase subunit II transmembrane region profile" evidence="3">
    <location>
        <begin position="135"/>
        <end position="189"/>
    </location>
</feature>
<dbReference type="EMBL" id="SGJD01003467">
    <property type="protein sequence ID" value="KAB0392892.1"/>
    <property type="molecule type" value="Genomic_DNA"/>
</dbReference>
<feature type="transmembrane region" description="Helical" evidence="2">
    <location>
        <begin position="157"/>
        <end position="176"/>
    </location>
</feature>
<dbReference type="AlphaFoldDB" id="A0A643BYP6"/>
<comment type="subcellular location">
    <subcellularLocation>
        <location evidence="1">Membrane</location>
        <topology evidence="1">Multi-pass membrane protein</topology>
    </subcellularLocation>
</comment>
<accession>A0A643BYP6</accession>
<dbReference type="InterPro" id="IPR036927">
    <property type="entry name" value="Cyt_c_oxase-like_su1_sf"/>
</dbReference>
<dbReference type="OrthoDB" id="539285at2759"/>
<sequence length="203" mass="23047">SMLSYANLEHYLEMSKSVASRHIPIPNTIICLICPNYSHITIIVTLSPSSLNYHTEETQSCINTYFDSLVTQKSPFVAYQVGGLTGIILANSPQDTVLHDTDHVVAHSIITFLAFQGYRCIALTTLMHIQHETFRSQDATAPIMEKLLHFHDHINKYFWVSSLVLYIISLILTTRLTQTHTLDAQKLWIINDTEATNTQIMKI</sequence>
<comment type="caution">
    <text evidence="4">The sequence shown here is derived from an EMBL/GenBank/DDBJ whole genome shotgun (WGS) entry which is preliminary data.</text>
</comment>
<dbReference type="Gene3D" id="1.20.210.10">
    <property type="entry name" value="Cytochrome c oxidase-like, subunit I domain"/>
    <property type="match status" value="1"/>
</dbReference>
<gene>
    <name evidence="4" type="ORF">E2I00_002655</name>
</gene>
<evidence type="ECO:0000313" key="4">
    <source>
        <dbReference type="EMBL" id="KAB0392892.1"/>
    </source>
</evidence>
<keyword evidence="2" id="KW-1133">Transmembrane helix</keyword>
<dbReference type="GO" id="GO:0022900">
    <property type="term" value="P:electron transport chain"/>
    <property type="evidence" value="ECO:0007669"/>
    <property type="project" value="InterPro"/>
</dbReference>
<dbReference type="SUPFAM" id="SSF81442">
    <property type="entry name" value="Cytochrome c oxidase subunit I-like"/>
    <property type="match status" value="1"/>
</dbReference>
<dbReference type="InterPro" id="IPR011759">
    <property type="entry name" value="Cyt_c_oxidase_su2_TM_dom"/>
</dbReference>
<organism evidence="4 5">
    <name type="scientific">Balaenoptera physalus</name>
    <name type="common">Fin whale</name>
    <name type="synonym">Balaena physalus</name>
    <dbReference type="NCBI Taxonomy" id="9770"/>
    <lineage>
        <taxon>Eukaryota</taxon>
        <taxon>Metazoa</taxon>
        <taxon>Chordata</taxon>
        <taxon>Craniata</taxon>
        <taxon>Vertebrata</taxon>
        <taxon>Euteleostomi</taxon>
        <taxon>Mammalia</taxon>
        <taxon>Eutheria</taxon>
        <taxon>Laurasiatheria</taxon>
        <taxon>Artiodactyla</taxon>
        <taxon>Whippomorpha</taxon>
        <taxon>Cetacea</taxon>
        <taxon>Mysticeti</taxon>
        <taxon>Balaenopteridae</taxon>
        <taxon>Balaenoptera</taxon>
    </lineage>
</organism>
<name>A0A643BYP6_BALPH</name>
<keyword evidence="2" id="KW-0812">Transmembrane</keyword>
<dbReference type="Proteomes" id="UP000437017">
    <property type="component" value="Unassembled WGS sequence"/>
</dbReference>
<dbReference type="Pfam" id="PF02790">
    <property type="entry name" value="COX2_TM"/>
    <property type="match status" value="1"/>
</dbReference>
<proteinExistence type="predicted"/>
<dbReference type="GO" id="GO:0016020">
    <property type="term" value="C:membrane"/>
    <property type="evidence" value="ECO:0007669"/>
    <property type="project" value="UniProtKB-SubCell"/>
</dbReference>
<evidence type="ECO:0000259" key="3">
    <source>
        <dbReference type="Pfam" id="PF02790"/>
    </source>
</evidence>
<protein>
    <recommendedName>
        <fullName evidence="3">Cytochrome oxidase subunit II transmembrane region profile domain-containing protein</fullName>
    </recommendedName>
</protein>
<keyword evidence="5" id="KW-1185">Reference proteome</keyword>
<evidence type="ECO:0000313" key="5">
    <source>
        <dbReference type="Proteomes" id="UP000437017"/>
    </source>
</evidence>
<feature type="non-terminal residue" evidence="4">
    <location>
        <position position="1"/>
    </location>
</feature>
<evidence type="ECO:0000256" key="1">
    <source>
        <dbReference type="ARBA" id="ARBA00004141"/>
    </source>
</evidence>
<reference evidence="4 5" key="1">
    <citation type="journal article" date="2019" name="PLoS ONE">
        <title>Genomic analyses reveal an absence of contemporary introgressive admixture between fin whales and blue whales, despite known hybrids.</title>
        <authorList>
            <person name="Westbury M.V."/>
            <person name="Petersen B."/>
            <person name="Lorenzen E.D."/>
        </authorList>
    </citation>
    <scope>NUCLEOTIDE SEQUENCE [LARGE SCALE GENOMIC DNA]</scope>
    <source>
        <strain evidence="4">FinWhale-01</strain>
    </source>
</reference>